<keyword evidence="1" id="KW-0812">Transmembrane</keyword>
<feature type="transmembrane region" description="Helical" evidence="1">
    <location>
        <begin position="12"/>
        <end position="28"/>
    </location>
</feature>
<dbReference type="AlphaFoldDB" id="X1KGB4"/>
<gene>
    <name evidence="2" type="ORF">S06H3_17242</name>
</gene>
<organism evidence="2">
    <name type="scientific">marine sediment metagenome</name>
    <dbReference type="NCBI Taxonomy" id="412755"/>
    <lineage>
        <taxon>unclassified sequences</taxon>
        <taxon>metagenomes</taxon>
        <taxon>ecological metagenomes</taxon>
    </lineage>
</organism>
<evidence type="ECO:0000313" key="2">
    <source>
        <dbReference type="EMBL" id="GAI05713.1"/>
    </source>
</evidence>
<protein>
    <submittedName>
        <fullName evidence="2">Uncharacterized protein</fullName>
    </submittedName>
</protein>
<evidence type="ECO:0000256" key="1">
    <source>
        <dbReference type="SAM" id="Phobius"/>
    </source>
</evidence>
<feature type="transmembrane region" description="Helical" evidence="1">
    <location>
        <begin position="79"/>
        <end position="99"/>
    </location>
</feature>
<name>X1KGB4_9ZZZZ</name>
<proteinExistence type="predicted"/>
<keyword evidence="1" id="KW-0472">Membrane</keyword>
<comment type="caution">
    <text evidence="2">The sequence shown here is derived from an EMBL/GenBank/DDBJ whole genome shotgun (WGS) entry which is preliminary data.</text>
</comment>
<dbReference type="EMBL" id="BARV01008603">
    <property type="protein sequence ID" value="GAI05713.1"/>
    <property type="molecule type" value="Genomic_DNA"/>
</dbReference>
<keyword evidence="1" id="KW-1133">Transmembrane helix</keyword>
<sequence>MIEFIEKYVWQIIIGILIILFIAIIINYRKALLKKIKQETISFFAMILSISIALISFFSKPKVITTGTLALIEGETVGLAFPLTIFFIVLAIIMIVIFFRKELMKKI</sequence>
<reference evidence="2" key="1">
    <citation type="journal article" date="2014" name="Front. Microbiol.">
        <title>High frequency of phylogenetically diverse reductive dehalogenase-homologous genes in deep subseafloor sedimentary metagenomes.</title>
        <authorList>
            <person name="Kawai M."/>
            <person name="Futagami T."/>
            <person name="Toyoda A."/>
            <person name="Takaki Y."/>
            <person name="Nishi S."/>
            <person name="Hori S."/>
            <person name="Arai W."/>
            <person name="Tsubouchi T."/>
            <person name="Morono Y."/>
            <person name="Uchiyama I."/>
            <person name="Ito T."/>
            <person name="Fujiyama A."/>
            <person name="Inagaki F."/>
            <person name="Takami H."/>
        </authorList>
    </citation>
    <scope>NUCLEOTIDE SEQUENCE</scope>
    <source>
        <strain evidence="2">Expedition CK06-06</strain>
    </source>
</reference>
<accession>X1KGB4</accession>
<feature type="transmembrane region" description="Helical" evidence="1">
    <location>
        <begin position="40"/>
        <end position="59"/>
    </location>
</feature>